<name>A0ABS3TG91_9BACT</name>
<organism evidence="2 3">
    <name type="scientific">Hymenobacter defluvii</name>
    <dbReference type="NCBI Taxonomy" id="2054411"/>
    <lineage>
        <taxon>Bacteria</taxon>
        <taxon>Pseudomonadati</taxon>
        <taxon>Bacteroidota</taxon>
        <taxon>Cytophagia</taxon>
        <taxon>Cytophagales</taxon>
        <taxon>Hymenobacteraceae</taxon>
        <taxon>Hymenobacter</taxon>
    </lineage>
</organism>
<gene>
    <name evidence="2" type="ORF">J4D97_18565</name>
</gene>
<feature type="transmembrane region" description="Helical" evidence="1">
    <location>
        <begin position="109"/>
        <end position="129"/>
    </location>
</feature>
<reference evidence="2 3" key="1">
    <citation type="submission" date="2021-03" db="EMBL/GenBank/DDBJ databases">
        <authorList>
            <person name="Kim M.K."/>
        </authorList>
    </citation>
    <scope>NUCLEOTIDE SEQUENCE [LARGE SCALE GENOMIC DNA]</scope>
    <source>
        <strain evidence="2 3">BT507</strain>
    </source>
</reference>
<feature type="transmembrane region" description="Helical" evidence="1">
    <location>
        <begin position="16"/>
        <end position="36"/>
    </location>
</feature>
<comment type="caution">
    <text evidence="2">The sequence shown here is derived from an EMBL/GenBank/DDBJ whole genome shotgun (WGS) entry which is preliminary data.</text>
</comment>
<evidence type="ECO:0000256" key="1">
    <source>
        <dbReference type="SAM" id="Phobius"/>
    </source>
</evidence>
<dbReference type="EMBL" id="JAGETX010000015">
    <property type="protein sequence ID" value="MBO3272659.1"/>
    <property type="molecule type" value="Genomic_DNA"/>
</dbReference>
<protein>
    <submittedName>
        <fullName evidence="2">Uncharacterized protein</fullName>
    </submittedName>
</protein>
<sequence>MLFLNSLTDYSLRKALSLWLLSNLGGTILLTLDFALDRPADFSIGLFSGLLAALVSLVVLPLCVPLFSLLGQLPTCSARRTIGTAAVLGCYALTNFFVMHHLPVVDLRSLLTMSLPYLAAALAAVYFLCEPAPPRFQHAA</sequence>
<keyword evidence="3" id="KW-1185">Reference proteome</keyword>
<evidence type="ECO:0000313" key="2">
    <source>
        <dbReference type="EMBL" id="MBO3272659.1"/>
    </source>
</evidence>
<dbReference type="RefSeq" id="WP_208308883.1">
    <property type="nucleotide sequence ID" value="NZ_JAGETX010000015.1"/>
</dbReference>
<feature type="transmembrane region" description="Helical" evidence="1">
    <location>
        <begin position="82"/>
        <end position="103"/>
    </location>
</feature>
<dbReference type="Proteomes" id="UP000670527">
    <property type="component" value="Unassembled WGS sequence"/>
</dbReference>
<evidence type="ECO:0000313" key="3">
    <source>
        <dbReference type="Proteomes" id="UP000670527"/>
    </source>
</evidence>
<proteinExistence type="predicted"/>
<keyword evidence="1" id="KW-0812">Transmembrane</keyword>
<keyword evidence="1" id="KW-1133">Transmembrane helix</keyword>
<accession>A0ABS3TG91</accession>
<feature type="transmembrane region" description="Helical" evidence="1">
    <location>
        <begin position="42"/>
        <end position="70"/>
    </location>
</feature>
<keyword evidence="1" id="KW-0472">Membrane</keyword>